<protein>
    <recommendedName>
        <fullName evidence="3">Small peptidoglycan-associated lipoprotein</fullName>
    </recommendedName>
</protein>
<name>A0ABT9ZRL6_9BACI</name>
<evidence type="ECO:0008006" key="3">
    <source>
        <dbReference type="Google" id="ProtNLM"/>
    </source>
</evidence>
<accession>A0ABT9ZRL6</accession>
<organism evidence="1 2">
    <name type="scientific">Evansella vedderi</name>
    <dbReference type="NCBI Taxonomy" id="38282"/>
    <lineage>
        <taxon>Bacteria</taxon>
        <taxon>Bacillati</taxon>
        <taxon>Bacillota</taxon>
        <taxon>Bacilli</taxon>
        <taxon>Bacillales</taxon>
        <taxon>Bacillaceae</taxon>
        <taxon>Evansella</taxon>
    </lineage>
</organism>
<reference evidence="1 2" key="1">
    <citation type="submission" date="2023-07" db="EMBL/GenBank/DDBJ databases">
        <title>Genomic Encyclopedia of Type Strains, Phase IV (KMG-IV): sequencing the most valuable type-strain genomes for metagenomic binning, comparative biology and taxonomic classification.</title>
        <authorList>
            <person name="Goeker M."/>
        </authorList>
    </citation>
    <scope>NUCLEOTIDE SEQUENCE [LARGE SCALE GENOMIC DNA]</scope>
    <source>
        <strain evidence="1 2">DSM 9768</strain>
    </source>
</reference>
<dbReference type="Proteomes" id="UP001230005">
    <property type="component" value="Unassembled WGS sequence"/>
</dbReference>
<dbReference type="InterPro" id="IPR036249">
    <property type="entry name" value="Thioredoxin-like_sf"/>
</dbReference>
<comment type="caution">
    <text evidence="1">The sequence shown here is derived from an EMBL/GenBank/DDBJ whole genome shotgun (WGS) entry which is preliminary data.</text>
</comment>
<keyword evidence="2" id="KW-1185">Reference proteome</keyword>
<proteinExistence type="predicted"/>
<dbReference type="RefSeq" id="WP_307323081.1">
    <property type="nucleotide sequence ID" value="NZ_JAUSUG010000003.1"/>
</dbReference>
<gene>
    <name evidence="1" type="ORF">J2S74_001250</name>
</gene>
<sequence>MTNFNFFERMAGMKVTGLLVFFIFFMFINAGCFNEDESISSSQPVFKSENTHITYLFSNNERMEDESSYYDALLDFRRKYPDQINTISIVSSNDEELVNYFEVEIYPTLLVIYDLNVKVRIEGFKDSQEIYSLLESTLFKNEDAS</sequence>
<dbReference type="SUPFAM" id="SSF52833">
    <property type="entry name" value="Thioredoxin-like"/>
    <property type="match status" value="1"/>
</dbReference>
<dbReference type="Gene3D" id="3.40.30.10">
    <property type="entry name" value="Glutaredoxin"/>
    <property type="match status" value="1"/>
</dbReference>
<dbReference type="EMBL" id="JAUSUG010000003">
    <property type="protein sequence ID" value="MDQ0253878.1"/>
    <property type="molecule type" value="Genomic_DNA"/>
</dbReference>
<evidence type="ECO:0000313" key="1">
    <source>
        <dbReference type="EMBL" id="MDQ0253878.1"/>
    </source>
</evidence>
<evidence type="ECO:0000313" key="2">
    <source>
        <dbReference type="Proteomes" id="UP001230005"/>
    </source>
</evidence>